<organism evidence="4 5">
    <name type="scientific">Littorina saxatilis</name>
    <dbReference type="NCBI Taxonomy" id="31220"/>
    <lineage>
        <taxon>Eukaryota</taxon>
        <taxon>Metazoa</taxon>
        <taxon>Spiralia</taxon>
        <taxon>Lophotrochozoa</taxon>
        <taxon>Mollusca</taxon>
        <taxon>Gastropoda</taxon>
        <taxon>Caenogastropoda</taxon>
        <taxon>Littorinimorpha</taxon>
        <taxon>Littorinoidea</taxon>
        <taxon>Littorinidae</taxon>
        <taxon>Littorina</taxon>
    </lineage>
</organism>
<dbReference type="PANTHER" id="PTHR45942">
    <property type="entry name" value="PROTEIN PHOSPATASE 3 REGULATORY SUBUNIT B ALPHA ISOFORM TYPE 1"/>
    <property type="match status" value="1"/>
</dbReference>
<proteinExistence type="predicted"/>
<reference evidence="4 5" key="1">
    <citation type="submission" date="2024-02" db="EMBL/GenBank/DDBJ databases">
        <title>Chromosome-scale genome assembly of the rough periwinkle Littorina saxatilis.</title>
        <authorList>
            <person name="De Jode A."/>
            <person name="Faria R."/>
            <person name="Formenti G."/>
            <person name="Sims Y."/>
            <person name="Smith T.P."/>
            <person name="Tracey A."/>
            <person name="Wood J.M.D."/>
            <person name="Zagrodzka Z.B."/>
            <person name="Johannesson K."/>
            <person name="Butlin R.K."/>
            <person name="Leder E.H."/>
        </authorList>
    </citation>
    <scope>NUCLEOTIDE SEQUENCE [LARGE SCALE GENOMIC DNA]</scope>
    <source>
        <strain evidence="4">Snail1</strain>
        <tissue evidence="4">Muscle</tissue>
    </source>
</reference>
<dbReference type="AlphaFoldDB" id="A0AAN9GHC6"/>
<evidence type="ECO:0000313" key="5">
    <source>
        <dbReference type="Proteomes" id="UP001374579"/>
    </source>
</evidence>
<accession>A0AAN9GHC6</accession>
<feature type="region of interest" description="Disordered" evidence="3">
    <location>
        <begin position="1"/>
        <end position="24"/>
    </location>
</feature>
<protein>
    <submittedName>
        <fullName evidence="4">Uncharacterized protein</fullName>
    </submittedName>
</protein>
<sequence length="189" mass="21052">MGNGAGSAKANAVPSGDANALTSNTPFNQKEIQVLMKRYSAYDSSYKGEEGITLADCLTMSEFTGNKFAASILEAHLDEGTQRIHPKTFFSVLSLLSSKTPAEVKKNYLFQLVDVYEMGLLTHDEMFRVYKLLFGSAITDDHILDLTYRALQHPDLNRPGEISQDEFFRMVPDNEITARLTVDFLLGKT</sequence>
<evidence type="ECO:0000256" key="1">
    <source>
        <dbReference type="ARBA" id="ARBA00022723"/>
    </source>
</evidence>
<keyword evidence="2" id="KW-0677">Repeat</keyword>
<comment type="caution">
    <text evidence="4">The sequence shown here is derived from an EMBL/GenBank/DDBJ whole genome shotgun (WGS) entry which is preliminary data.</text>
</comment>
<keyword evidence="1" id="KW-0479">Metal-binding</keyword>
<dbReference type="SUPFAM" id="SSF47473">
    <property type="entry name" value="EF-hand"/>
    <property type="match status" value="1"/>
</dbReference>
<evidence type="ECO:0000313" key="4">
    <source>
        <dbReference type="EMBL" id="KAK7107929.1"/>
    </source>
</evidence>
<keyword evidence="5" id="KW-1185">Reference proteome</keyword>
<gene>
    <name evidence="4" type="ORF">V1264_015755</name>
</gene>
<evidence type="ECO:0000256" key="3">
    <source>
        <dbReference type="SAM" id="MobiDB-lite"/>
    </source>
</evidence>
<dbReference type="Proteomes" id="UP001374579">
    <property type="component" value="Unassembled WGS sequence"/>
</dbReference>
<dbReference type="InterPro" id="IPR011992">
    <property type="entry name" value="EF-hand-dom_pair"/>
</dbReference>
<name>A0AAN9GHC6_9CAEN</name>
<dbReference type="GO" id="GO:0046872">
    <property type="term" value="F:metal ion binding"/>
    <property type="evidence" value="ECO:0007669"/>
    <property type="project" value="UniProtKB-KW"/>
</dbReference>
<evidence type="ECO:0000256" key="2">
    <source>
        <dbReference type="ARBA" id="ARBA00022737"/>
    </source>
</evidence>
<dbReference type="Gene3D" id="1.10.238.10">
    <property type="entry name" value="EF-hand"/>
    <property type="match status" value="1"/>
</dbReference>
<dbReference type="EMBL" id="JBAMIC010000004">
    <property type="protein sequence ID" value="KAK7107929.1"/>
    <property type="molecule type" value="Genomic_DNA"/>
</dbReference>